<evidence type="ECO:0000256" key="1">
    <source>
        <dbReference type="ARBA" id="ARBA00002869"/>
    </source>
</evidence>
<dbReference type="AlphaFoldDB" id="A0AB33J1L9"/>
<feature type="domain" description="Porphobilinogen deaminase N-terminal" evidence="9">
    <location>
        <begin position="4"/>
        <end position="205"/>
    </location>
</feature>
<keyword evidence="6" id="KW-0627">Porphyrin biosynthesis</keyword>
<accession>A0AB33J1L9</accession>
<organism evidence="10">
    <name type="scientific">Prevotella sp. GTC17254</name>
    <dbReference type="NCBI Taxonomy" id="3236794"/>
    <lineage>
        <taxon>Bacteria</taxon>
        <taxon>Pseudomonadati</taxon>
        <taxon>Bacteroidota</taxon>
        <taxon>Bacteroidia</taxon>
        <taxon>Bacteroidales</taxon>
        <taxon>Prevotellaceae</taxon>
        <taxon>Prevotella</taxon>
    </lineage>
</organism>
<dbReference type="PANTHER" id="PTHR11557:SF0">
    <property type="entry name" value="PORPHOBILINOGEN DEAMINASE"/>
    <property type="match status" value="1"/>
</dbReference>
<dbReference type="InterPro" id="IPR000860">
    <property type="entry name" value="HemC"/>
</dbReference>
<dbReference type="EC" id="2.5.1.61" evidence="4 8"/>
<dbReference type="SUPFAM" id="SSF53850">
    <property type="entry name" value="Periplasmic binding protein-like II"/>
    <property type="match status" value="1"/>
</dbReference>
<evidence type="ECO:0000259" key="9">
    <source>
        <dbReference type="Pfam" id="PF01379"/>
    </source>
</evidence>
<dbReference type="GO" id="GO:0004418">
    <property type="term" value="F:hydroxymethylbilane synthase activity"/>
    <property type="evidence" value="ECO:0007669"/>
    <property type="project" value="UniProtKB-UniRule"/>
</dbReference>
<dbReference type="GO" id="GO:0006783">
    <property type="term" value="P:heme biosynthetic process"/>
    <property type="evidence" value="ECO:0007669"/>
    <property type="project" value="TreeGrafter"/>
</dbReference>
<keyword evidence="5" id="KW-0808">Transferase</keyword>
<evidence type="ECO:0000256" key="3">
    <source>
        <dbReference type="ARBA" id="ARBA00005638"/>
    </source>
</evidence>
<comment type="function">
    <text evidence="1">Tetrapolymerization of the monopyrrole PBG into the hydroxymethylbilane pre-uroporphyrinogen in several discrete steps.</text>
</comment>
<evidence type="ECO:0000256" key="6">
    <source>
        <dbReference type="ARBA" id="ARBA00023244"/>
    </source>
</evidence>
<protein>
    <recommendedName>
        <fullName evidence="4 8">Hydroxymethylbilane synthase</fullName>
        <ecNumber evidence="4 8">2.5.1.61</ecNumber>
    </recommendedName>
</protein>
<dbReference type="NCBIfam" id="TIGR00212">
    <property type="entry name" value="hemC"/>
    <property type="match status" value="1"/>
</dbReference>
<dbReference type="PRINTS" id="PR00151">
    <property type="entry name" value="PORPHBDMNASE"/>
</dbReference>
<evidence type="ECO:0000256" key="7">
    <source>
        <dbReference type="ARBA" id="ARBA00048169"/>
    </source>
</evidence>
<dbReference type="PANTHER" id="PTHR11557">
    <property type="entry name" value="PORPHOBILINOGEN DEAMINASE"/>
    <property type="match status" value="1"/>
</dbReference>
<dbReference type="EMBL" id="AP035786">
    <property type="protein sequence ID" value="BFO73811.1"/>
    <property type="molecule type" value="Genomic_DNA"/>
</dbReference>
<comment type="catalytic activity">
    <reaction evidence="7">
        <text>4 porphobilinogen + H2O = hydroxymethylbilane + 4 NH4(+)</text>
        <dbReference type="Rhea" id="RHEA:13185"/>
        <dbReference type="ChEBI" id="CHEBI:15377"/>
        <dbReference type="ChEBI" id="CHEBI:28938"/>
        <dbReference type="ChEBI" id="CHEBI:57845"/>
        <dbReference type="ChEBI" id="CHEBI:58126"/>
        <dbReference type="EC" id="2.5.1.61"/>
    </reaction>
</comment>
<comment type="pathway">
    <text evidence="2">Porphyrin-containing compound metabolism; protoporphyrin-IX biosynthesis; coproporphyrinogen-III from 5-aminolevulinate: step 2/4.</text>
</comment>
<dbReference type="GO" id="GO:0005737">
    <property type="term" value="C:cytoplasm"/>
    <property type="evidence" value="ECO:0007669"/>
    <property type="project" value="UniProtKB-UniRule"/>
</dbReference>
<sequence>MNKLKVVARGSKLSQLQVKEVFNRFPEIDYDLVLTQSYGDCNMQISLLNGTAPDDMFTRGLDQMILEGEADIAIHSAKDLPDNLDPDLEVIALYEAFDKTDSLVSRNHIKLNELPEGSSIGTSSPLRKAELTALRPDLKIVGIRGCIEERIQQVRDGKIDAVIVATCALKRLGIEDEIAEVLPFSTHPMQGRLAITARKGRHDLKELFARGSILNQTDD</sequence>
<evidence type="ECO:0000256" key="2">
    <source>
        <dbReference type="ARBA" id="ARBA00004735"/>
    </source>
</evidence>
<dbReference type="Pfam" id="PF01379">
    <property type="entry name" value="Porphobil_deam"/>
    <property type="match status" value="1"/>
</dbReference>
<evidence type="ECO:0000256" key="8">
    <source>
        <dbReference type="NCBIfam" id="TIGR00212"/>
    </source>
</evidence>
<dbReference type="Gene3D" id="3.40.190.10">
    <property type="entry name" value="Periplasmic binding protein-like II"/>
    <property type="match status" value="2"/>
</dbReference>
<evidence type="ECO:0000256" key="4">
    <source>
        <dbReference type="ARBA" id="ARBA00012655"/>
    </source>
</evidence>
<dbReference type="InterPro" id="IPR022417">
    <property type="entry name" value="Porphobilin_deaminase_N"/>
</dbReference>
<name>A0AB33J1L9_9BACT</name>
<proteinExistence type="inferred from homology"/>
<comment type="similarity">
    <text evidence="3">Belongs to the HMBS family.</text>
</comment>
<evidence type="ECO:0000256" key="5">
    <source>
        <dbReference type="ARBA" id="ARBA00022679"/>
    </source>
</evidence>
<reference evidence="10" key="1">
    <citation type="submission" date="2024-07" db="EMBL/GenBank/DDBJ databases">
        <title>Complete genome sequence of Prevotella sp. YM-2024 GTC17254.</title>
        <authorList>
            <person name="Hayashi M."/>
            <person name="Muto Y."/>
            <person name="Tanaka K."/>
            <person name="Niwa H."/>
        </authorList>
    </citation>
    <scope>NUCLEOTIDE SEQUENCE</scope>
    <source>
        <strain evidence="10">GTC17254</strain>
    </source>
</reference>
<gene>
    <name evidence="10" type="ORF">GTC17254_14080</name>
</gene>
<evidence type="ECO:0000313" key="10">
    <source>
        <dbReference type="EMBL" id="BFO73811.1"/>
    </source>
</evidence>